<evidence type="ECO:0000313" key="2">
    <source>
        <dbReference type="EMBL" id="ETS74741.1"/>
    </source>
</evidence>
<name>W3WPK1_PESFW</name>
<dbReference type="InParanoid" id="W3WPK1"/>
<dbReference type="GeneID" id="19278238"/>
<dbReference type="eggNOG" id="ENOG502SZPB">
    <property type="taxonomic scope" value="Eukaryota"/>
</dbReference>
<accession>W3WPK1</accession>
<proteinExistence type="predicted"/>
<dbReference type="OMA" id="YDESTAC"/>
<organism evidence="2 3">
    <name type="scientific">Pestalotiopsis fici (strain W106-1 / CGMCC3.15140)</name>
    <dbReference type="NCBI Taxonomy" id="1229662"/>
    <lineage>
        <taxon>Eukaryota</taxon>
        <taxon>Fungi</taxon>
        <taxon>Dikarya</taxon>
        <taxon>Ascomycota</taxon>
        <taxon>Pezizomycotina</taxon>
        <taxon>Sordariomycetes</taxon>
        <taxon>Xylariomycetidae</taxon>
        <taxon>Amphisphaeriales</taxon>
        <taxon>Sporocadaceae</taxon>
        <taxon>Pestalotiopsis</taxon>
    </lineage>
</organism>
<dbReference type="HOGENOM" id="CLU_1704851_0_0_1"/>
<sequence length="154" mass="16646">MKTTTTLLMGLFSLLPSALADAPAYCVPLYEVDQANTYYYYDESTACSSAGVGTNCCVTFITGGTCEPDSFTSEEVSNLESAVGQQVAKDGQFETSTVGHWQATFATLTTAIANQNVLTEWFHGINSFAAKPGSMPYTVQFVLDGDYMQVNYQC</sequence>
<feature type="signal peptide" evidence="1">
    <location>
        <begin position="1"/>
        <end position="20"/>
    </location>
</feature>
<protein>
    <submittedName>
        <fullName evidence="2">Uncharacterized protein</fullName>
    </submittedName>
</protein>
<dbReference type="Proteomes" id="UP000030651">
    <property type="component" value="Unassembled WGS sequence"/>
</dbReference>
<dbReference type="RefSeq" id="XP_007839997.1">
    <property type="nucleotide sequence ID" value="XM_007841806.1"/>
</dbReference>
<dbReference type="KEGG" id="pfy:PFICI_13225"/>
<dbReference type="AlphaFoldDB" id="W3WPK1"/>
<gene>
    <name evidence="2" type="ORF">PFICI_13225</name>
</gene>
<keyword evidence="1" id="KW-0732">Signal</keyword>
<evidence type="ECO:0000313" key="3">
    <source>
        <dbReference type="Proteomes" id="UP000030651"/>
    </source>
</evidence>
<dbReference type="OrthoDB" id="4918924at2759"/>
<evidence type="ECO:0000256" key="1">
    <source>
        <dbReference type="SAM" id="SignalP"/>
    </source>
</evidence>
<keyword evidence="3" id="KW-1185">Reference proteome</keyword>
<feature type="chain" id="PRO_5004835240" evidence="1">
    <location>
        <begin position="21"/>
        <end position="154"/>
    </location>
</feature>
<reference evidence="3" key="1">
    <citation type="journal article" date="2015" name="BMC Genomics">
        <title>Genomic and transcriptomic analysis of the endophytic fungus Pestalotiopsis fici reveals its lifestyle and high potential for synthesis of natural products.</title>
        <authorList>
            <person name="Wang X."/>
            <person name="Zhang X."/>
            <person name="Liu L."/>
            <person name="Xiang M."/>
            <person name="Wang W."/>
            <person name="Sun X."/>
            <person name="Che Y."/>
            <person name="Guo L."/>
            <person name="Liu G."/>
            <person name="Guo L."/>
            <person name="Wang C."/>
            <person name="Yin W.B."/>
            <person name="Stadler M."/>
            <person name="Zhang X."/>
            <person name="Liu X."/>
        </authorList>
    </citation>
    <scope>NUCLEOTIDE SEQUENCE [LARGE SCALE GENOMIC DNA]</scope>
    <source>
        <strain evidence="3">W106-1 / CGMCC3.15140</strain>
    </source>
</reference>
<dbReference type="EMBL" id="KI912119">
    <property type="protein sequence ID" value="ETS74741.1"/>
    <property type="molecule type" value="Genomic_DNA"/>
</dbReference>